<evidence type="ECO:0000259" key="1">
    <source>
        <dbReference type="PROSITE" id="PS51658"/>
    </source>
</evidence>
<protein>
    <recommendedName>
        <fullName evidence="1">BFN domain-containing protein</fullName>
    </recommendedName>
</protein>
<dbReference type="SUPFAM" id="SSF103256">
    <property type="entry name" value="Hypothetical protein TM0160"/>
    <property type="match status" value="1"/>
</dbReference>
<dbReference type="GO" id="GO:0004518">
    <property type="term" value="F:nuclease activity"/>
    <property type="evidence" value="ECO:0007669"/>
    <property type="project" value="InterPro"/>
</dbReference>
<dbReference type="PANTHER" id="PTHR15160">
    <property type="entry name" value="VON HIPPEL-LINDAU PROTEIN"/>
    <property type="match status" value="1"/>
</dbReference>
<dbReference type="EMBL" id="CP002042">
    <property type="protein sequence ID" value="ADH64208.1"/>
    <property type="molecule type" value="Genomic_DNA"/>
</dbReference>
<dbReference type="eggNOG" id="COG1259">
    <property type="taxonomic scope" value="Bacteria"/>
</dbReference>
<dbReference type="Pfam" id="PF02577">
    <property type="entry name" value="BFN_dom"/>
    <property type="match status" value="1"/>
</dbReference>
<dbReference type="KEGG" id="msv:Mesil_2350"/>
<gene>
    <name evidence="2" type="ordered locus">Mesil_2350</name>
</gene>
<evidence type="ECO:0000313" key="2">
    <source>
        <dbReference type="EMBL" id="ADH64208.1"/>
    </source>
</evidence>
<organism evidence="2 3">
    <name type="scientific">Allomeiothermus silvanus (strain ATCC 700542 / DSM 9946 / NBRC 106475 / NCIMB 13440 / VI-R2)</name>
    <name type="common">Thermus silvanus</name>
    <dbReference type="NCBI Taxonomy" id="526227"/>
    <lineage>
        <taxon>Bacteria</taxon>
        <taxon>Thermotogati</taxon>
        <taxon>Deinococcota</taxon>
        <taxon>Deinococci</taxon>
        <taxon>Thermales</taxon>
        <taxon>Thermaceae</taxon>
        <taxon>Allomeiothermus</taxon>
    </lineage>
</organism>
<name>D7BA73_ALLS1</name>
<dbReference type="InterPro" id="IPR036104">
    <property type="entry name" value="BFN_sf"/>
</dbReference>
<dbReference type="InterPro" id="IPR003729">
    <property type="entry name" value="Bi_nuclease_dom"/>
</dbReference>
<reference evidence="2 3" key="1">
    <citation type="journal article" date="2010" name="Stand. Genomic Sci.">
        <title>Complete genome sequence of Meiothermus silvanus type strain (VI-R2).</title>
        <authorList>
            <person name="Sikorski J."/>
            <person name="Tindall B.J."/>
            <person name="Lowry S."/>
            <person name="Lucas S."/>
            <person name="Nolan M."/>
            <person name="Copeland A."/>
            <person name="Glavina Del Rio T."/>
            <person name="Tice H."/>
            <person name="Cheng J.F."/>
            <person name="Han C."/>
            <person name="Pitluck S."/>
            <person name="Liolios K."/>
            <person name="Ivanova N."/>
            <person name="Mavromatis K."/>
            <person name="Mikhailova N."/>
            <person name="Pati A."/>
            <person name="Goodwin L."/>
            <person name="Chen A."/>
            <person name="Palaniappan K."/>
            <person name="Land M."/>
            <person name="Hauser L."/>
            <person name="Chang Y.J."/>
            <person name="Jeffries C.D."/>
            <person name="Rohde M."/>
            <person name="Goker M."/>
            <person name="Woyke T."/>
            <person name="Bristow J."/>
            <person name="Eisen J.A."/>
            <person name="Markowitz V."/>
            <person name="Hugenholtz P."/>
            <person name="Kyrpides N.C."/>
            <person name="Klenk H.P."/>
            <person name="Lapidus A."/>
        </authorList>
    </citation>
    <scope>NUCLEOTIDE SEQUENCE [LARGE SCALE GENOMIC DNA]</scope>
    <source>
        <strain evidence="3">ATCC 700542 / DSM 9946 / VI-R2</strain>
    </source>
</reference>
<accession>D7BA73</accession>
<proteinExistence type="predicted"/>
<dbReference type="AlphaFoldDB" id="D7BA73"/>
<dbReference type="PROSITE" id="PS51658">
    <property type="entry name" value="BFN"/>
    <property type="match status" value="1"/>
</dbReference>
<dbReference type="Gene3D" id="3.10.690.10">
    <property type="entry name" value="Bifunctional nuclease domain"/>
    <property type="match status" value="1"/>
</dbReference>
<dbReference type="HOGENOM" id="CLU_096111_3_0_0"/>
<evidence type="ECO:0000313" key="3">
    <source>
        <dbReference type="Proteomes" id="UP000001916"/>
    </source>
</evidence>
<dbReference type="Proteomes" id="UP000001916">
    <property type="component" value="Chromosome"/>
</dbReference>
<dbReference type="PANTHER" id="PTHR15160:SF1">
    <property type="entry name" value="VON HIPPEL-LINDAU DISEASE TUMOR SUPPRESSOR"/>
    <property type="match status" value="1"/>
</dbReference>
<sequence>MVPAKVETLGLDPTTGNVVVLLKTETGAFLPIVIGPLEAQHIMVHLQGETPSRPLTPDLFLSVLEILGVRLVRVEVVELKDGVFFGRLVLEQRGLEYEVDARPSDCLALAIRAQVPILVAESVLSDAGVDESSLHSGENPQA</sequence>
<keyword evidence="3" id="KW-1185">Reference proteome</keyword>
<dbReference type="RefSeq" id="WP_013158752.1">
    <property type="nucleotide sequence ID" value="NC_014212.1"/>
</dbReference>
<dbReference type="OrthoDB" id="9788698at2"/>
<feature type="domain" description="BFN" evidence="1">
    <location>
        <begin position="1"/>
        <end position="131"/>
    </location>
</feature>